<organism evidence="6 7">
    <name type="scientific">Nostoc punctiforme FACHB-252</name>
    <dbReference type="NCBI Taxonomy" id="1357509"/>
    <lineage>
        <taxon>Bacteria</taxon>
        <taxon>Bacillati</taxon>
        <taxon>Cyanobacteriota</taxon>
        <taxon>Cyanophyceae</taxon>
        <taxon>Nostocales</taxon>
        <taxon>Nostocaceae</taxon>
        <taxon>Nostoc</taxon>
    </lineage>
</organism>
<dbReference type="InterPro" id="IPR015168">
    <property type="entry name" value="SsuA/THI5"/>
</dbReference>
<name>A0ABR8H9Z1_NOSPU</name>
<evidence type="ECO:0000256" key="4">
    <source>
        <dbReference type="ARBA" id="ARBA00022729"/>
    </source>
</evidence>
<sequence length="331" mass="36330">MKRRDFFNVCYGLMGLSTVLVSCNTKNSNTKLVRLGYQNSGDLIAHQKKVMEKRLAPLGVNVQWSLFLSGPPLLEALDAGSIDLGPTGETPPIFAQAAGSKLVYLANIPGLTAQAKAIIVPKDSAIRTLTDLKGKKVAYARGTALTYFLVKALEEVGLKLSDIKPVNLTTIDGRSAFLNKTVDAFVASDPSLLQLQQKTSIRILRDGTGIETPGGYYLASREFATNNPDVVKAILEEYYKVGQWTNNNRREAAEIIAPKIKVDVPTMEQLLSRRDFDMKPITEEVINAQQQVADLLYDLKIIPKQVDVRLGTLTPTEYAAITPNIISKKAH</sequence>
<comment type="similarity">
    <text evidence="2">Belongs to the bacterial solute-binding protein SsuA/TauA family.</text>
</comment>
<gene>
    <name evidence="6" type="ORF">H6G94_15350</name>
</gene>
<keyword evidence="7" id="KW-1185">Reference proteome</keyword>
<comment type="subcellular location">
    <subcellularLocation>
        <location evidence="1">Periplasm</location>
    </subcellularLocation>
</comment>
<evidence type="ECO:0000313" key="6">
    <source>
        <dbReference type="EMBL" id="MBD2612632.1"/>
    </source>
</evidence>
<protein>
    <submittedName>
        <fullName evidence="6">Aliphatic sulfonate ABC transporter substrate-binding protein</fullName>
    </submittedName>
</protein>
<dbReference type="SUPFAM" id="SSF53850">
    <property type="entry name" value="Periplasmic binding protein-like II"/>
    <property type="match status" value="1"/>
</dbReference>
<evidence type="ECO:0000256" key="3">
    <source>
        <dbReference type="ARBA" id="ARBA00022448"/>
    </source>
</evidence>
<dbReference type="RefSeq" id="WP_190950114.1">
    <property type="nucleotide sequence ID" value="NZ_JACJTC010000010.1"/>
</dbReference>
<dbReference type="Pfam" id="PF09084">
    <property type="entry name" value="NMT1"/>
    <property type="match status" value="1"/>
</dbReference>
<keyword evidence="4" id="KW-0732">Signal</keyword>
<dbReference type="PANTHER" id="PTHR30024:SF42">
    <property type="entry name" value="ALIPHATIC SULFONATES-BINDING PROTEIN-RELATED"/>
    <property type="match status" value="1"/>
</dbReference>
<keyword evidence="3" id="KW-0813">Transport</keyword>
<evidence type="ECO:0000256" key="2">
    <source>
        <dbReference type="ARBA" id="ARBA00010742"/>
    </source>
</evidence>
<reference evidence="6 7" key="1">
    <citation type="journal article" date="2020" name="ISME J.">
        <title>Comparative genomics reveals insights into cyanobacterial evolution and habitat adaptation.</title>
        <authorList>
            <person name="Chen M.Y."/>
            <person name="Teng W.K."/>
            <person name="Zhao L."/>
            <person name="Hu C.X."/>
            <person name="Zhou Y.K."/>
            <person name="Han B.P."/>
            <person name="Song L.R."/>
            <person name="Shu W.S."/>
        </authorList>
    </citation>
    <scope>NUCLEOTIDE SEQUENCE [LARGE SCALE GENOMIC DNA]</scope>
    <source>
        <strain evidence="6 7">FACHB-252</strain>
    </source>
</reference>
<feature type="domain" description="Solute-binding protein family 3/N-terminal" evidence="5">
    <location>
        <begin position="32"/>
        <end position="248"/>
    </location>
</feature>
<dbReference type="SMART" id="SM00062">
    <property type="entry name" value="PBPb"/>
    <property type="match status" value="1"/>
</dbReference>
<evidence type="ECO:0000259" key="5">
    <source>
        <dbReference type="SMART" id="SM00062"/>
    </source>
</evidence>
<dbReference type="NCBIfam" id="TIGR01728">
    <property type="entry name" value="SsuA_fam"/>
    <property type="match status" value="1"/>
</dbReference>
<evidence type="ECO:0000313" key="7">
    <source>
        <dbReference type="Proteomes" id="UP000606396"/>
    </source>
</evidence>
<dbReference type="PROSITE" id="PS51257">
    <property type="entry name" value="PROKAR_LIPOPROTEIN"/>
    <property type="match status" value="1"/>
</dbReference>
<proteinExistence type="inferred from homology"/>
<dbReference type="InterPro" id="IPR001638">
    <property type="entry name" value="Solute-binding_3/MltF_N"/>
</dbReference>
<dbReference type="PANTHER" id="PTHR30024">
    <property type="entry name" value="ALIPHATIC SULFONATES-BINDING PROTEIN-RELATED"/>
    <property type="match status" value="1"/>
</dbReference>
<evidence type="ECO:0000256" key="1">
    <source>
        <dbReference type="ARBA" id="ARBA00004418"/>
    </source>
</evidence>
<dbReference type="InterPro" id="IPR010067">
    <property type="entry name" value="ABC_SsuA_sub-bd"/>
</dbReference>
<dbReference type="Gene3D" id="3.40.190.10">
    <property type="entry name" value="Periplasmic binding protein-like II"/>
    <property type="match status" value="2"/>
</dbReference>
<dbReference type="Proteomes" id="UP000606396">
    <property type="component" value="Unassembled WGS sequence"/>
</dbReference>
<comment type="caution">
    <text evidence="6">The sequence shown here is derived from an EMBL/GenBank/DDBJ whole genome shotgun (WGS) entry which is preliminary data.</text>
</comment>
<dbReference type="EMBL" id="JACJTC010000010">
    <property type="protein sequence ID" value="MBD2612632.1"/>
    <property type="molecule type" value="Genomic_DNA"/>
</dbReference>
<accession>A0ABR8H9Z1</accession>